<dbReference type="Gene3D" id="1.20.120.450">
    <property type="entry name" value="dinb family like domain"/>
    <property type="match status" value="1"/>
</dbReference>
<name>A0A2N0VML3_9BACT</name>
<keyword evidence="3" id="KW-1185">Reference proteome</keyword>
<feature type="domain" description="DinB-like" evidence="1">
    <location>
        <begin position="12"/>
        <end position="139"/>
    </location>
</feature>
<comment type="caution">
    <text evidence="2">The sequence shown here is derived from an EMBL/GenBank/DDBJ whole genome shotgun (WGS) entry which is preliminary data.</text>
</comment>
<evidence type="ECO:0000313" key="2">
    <source>
        <dbReference type="EMBL" id="PKD45391.1"/>
    </source>
</evidence>
<evidence type="ECO:0000259" key="1">
    <source>
        <dbReference type="Pfam" id="PF12867"/>
    </source>
</evidence>
<dbReference type="SUPFAM" id="SSF109854">
    <property type="entry name" value="DinB/YfiT-like putative metalloenzymes"/>
    <property type="match status" value="1"/>
</dbReference>
<gene>
    <name evidence="2" type="ORF">CWD77_06460</name>
</gene>
<dbReference type="InterPro" id="IPR034660">
    <property type="entry name" value="DinB/YfiT-like"/>
</dbReference>
<accession>A0A2N0VML3</accession>
<evidence type="ECO:0000313" key="3">
    <source>
        <dbReference type="Proteomes" id="UP000233398"/>
    </source>
</evidence>
<sequence length="150" mass="17167">MTDQNYYDMWKMGRTRLTNQLDKISEEDLLKRVQSESNSVGWLLRHIVEVELLFAKNVFEQDLNVKAQTIGSIAKDRGQFKELEPLLELIERAEEELGSAIQKIEEWDGEVTTAEFGTVTRAEALGRITTHTAYHAGQIALAKKYGEPRK</sequence>
<protein>
    <submittedName>
        <fullName evidence="2">Damage-inducible protein DinB</fullName>
    </submittedName>
</protein>
<proteinExistence type="predicted"/>
<dbReference type="InterPro" id="IPR024775">
    <property type="entry name" value="DinB-like"/>
</dbReference>
<dbReference type="AlphaFoldDB" id="A0A2N0VML3"/>
<dbReference type="EMBL" id="PISP01000001">
    <property type="protein sequence ID" value="PKD45391.1"/>
    <property type="molecule type" value="Genomic_DNA"/>
</dbReference>
<dbReference type="Pfam" id="PF12867">
    <property type="entry name" value="DinB_2"/>
    <property type="match status" value="1"/>
</dbReference>
<organism evidence="2 3">
    <name type="scientific">Rhodohalobacter barkolensis</name>
    <dbReference type="NCBI Taxonomy" id="2053187"/>
    <lineage>
        <taxon>Bacteria</taxon>
        <taxon>Pseudomonadati</taxon>
        <taxon>Balneolota</taxon>
        <taxon>Balneolia</taxon>
        <taxon>Balneolales</taxon>
        <taxon>Balneolaceae</taxon>
        <taxon>Rhodohalobacter</taxon>
    </lineage>
</organism>
<reference evidence="2 3" key="1">
    <citation type="submission" date="2017-11" db="EMBL/GenBank/DDBJ databases">
        <title>Rhodohalobacter 15182 sp. nov., isolated from a salt lake.</title>
        <authorList>
            <person name="Han S."/>
        </authorList>
    </citation>
    <scope>NUCLEOTIDE SEQUENCE [LARGE SCALE GENOMIC DNA]</scope>
    <source>
        <strain evidence="2 3">15182</strain>
    </source>
</reference>
<dbReference type="OrthoDB" id="824606at2"/>
<dbReference type="Proteomes" id="UP000233398">
    <property type="component" value="Unassembled WGS sequence"/>
</dbReference>